<keyword evidence="1" id="KW-0472">Membrane</keyword>
<keyword evidence="1" id="KW-1133">Transmembrane helix</keyword>
<evidence type="ECO:0000313" key="3">
    <source>
        <dbReference type="Proteomes" id="UP000593567"/>
    </source>
</evidence>
<protein>
    <submittedName>
        <fullName evidence="2">Uncharacterized protein</fullName>
    </submittedName>
</protein>
<dbReference type="Proteomes" id="UP000593567">
    <property type="component" value="Unassembled WGS sequence"/>
</dbReference>
<dbReference type="EMBL" id="VXIV02003258">
    <property type="protein sequence ID" value="KAF6019017.1"/>
    <property type="molecule type" value="Genomic_DNA"/>
</dbReference>
<reference evidence="2" key="1">
    <citation type="submission" date="2020-06" db="EMBL/GenBank/DDBJ databases">
        <title>Draft genome of Bugula neritina, a colonial animal packing powerful symbionts and potential medicines.</title>
        <authorList>
            <person name="Rayko M."/>
        </authorList>
    </citation>
    <scope>NUCLEOTIDE SEQUENCE [LARGE SCALE GENOMIC DNA]</scope>
    <source>
        <strain evidence="2">Kwan_BN1</strain>
    </source>
</reference>
<evidence type="ECO:0000313" key="2">
    <source>
        <dbReference type="EMBL" id="KAF6019017.1"/>
    </source>
</evidence>
<organism evidence="2 3">
    <name type="scientific">Bugula neritina</name>
    <name type="common">Brown bryozoan</name>
    <name type="synonym">Sertularia neritina</name>
    <dbReference type="NCBI Taxonomy" id="10212"/>
    <lineage>
        <taxon>Eukaryota</taxon>
        <taxon>Metazoa</taxon>
        <taxon>Spiralia</taxon>
        <taxon>Lophotrochozoa</taxon>
        <taxon>Bryozoa</taxon>
        <taxon>Gymnolaemata</taxon>
        <taxon>Cheilostomatida</taxon>
        <taxon>Flustrina</taxon>
        <taxon>Buguloidea</taxon>
        <taxon>Bugulidae</taxon>
        <taxon>Bugula</taxon>
    </lineage>
</organism>
<dbReference type="AlphaFoldDB" id="A0A7J7IZM1"/>
<feature type="transmembrane region" description="Helical" evidence="1">
    <location>
        <begin position="30"/>
        <end position="49"/>
    </location>
</feature>
<comment type="caution">
    <text evidence="2">The sequence shown here is derived from an EMBL/GenBank/DDBJ whole genome shotgun (WGS) entry which is preliminary data.</text>
</comment>
<proteinExistence type="predicted"/>
<accession>A0A7J7IZM1</accession>
<gene>
    <name evidence="2" type="ORF">EB796_022662</name>
</gene>
<sequence length="67" mass="7614">MLTFQFTRNILKRTPVTSFLFYVDTKPGRLVLLVVVIKVLVITLCLLELEDAISITVTHTVTVRPLN</sequence>
<name>A0A7J7IZM1_BUGNE</name>
<keyword evidence="3" id="KW-1185">Reference proteome</keyword>
<evidence type="ECO:0000256" key="1">
    <source>
        <dbReference type="SAM" id="Phobius"/>
    </source>
</evidence>
<keyword evidence="1" id="KW-0812">Transmembrane</keyword>